<name>A0A9W9W612_9EURO</name>
<reference evidence="1" key="1">
    <citation type="submission" date="2022-12" db="EMBL/GenBank/DDBJ databases">
        <authorList>
            <person name="Petersen C."/>
        </authorList>
    </citation>
    <scope>NUCLEOTIDE SEQUENCE</scope>
    <source>
        <strain evidence="1">IBT 29677</strain>
    </source>
</reference>
<accession>A0A9W9W612</accession>
<dbReference type="Proteomes" id="UP001147747">
    <property type="component" value="Unassembled WGS sequence"/>
</dbReference>
<organism evidence="1 2">
    <name type="scientific">Penicillium cosmopolitanum</name>
    <dbReference type="NCBI Taxonomy" id="1131564"/>
    <lineage>
        <taxon>Eukaryota</taxon>
        <taxon>Fungi</taxon>
        <taxon>Dikarya</taxon>
        <taxon>Ascomycota</taxon>
        <taxon>Pezizomycotina</taxon>
        <taxon>Eurotiomycetes</taxon>
        <taxon>Eurotiomycetidae</taxon>
        <taxon>Eurotiales</taxon>
        <taxon>Aspergillaceae</taxon>
        <taxon>Penicillium</taxon>
    </lineage>
</organism>
<sequence length="92" mass="10807">MEKITNLKQAEMPLWNYIEQGQKLQAETFPSQHVSLCQYWLLGLKDQIAAHIGINAWMKHADGELSFNSISHYVRNPGLKYETYEDSYCKKW</sequence>
<comment type="caution">
    <text evidence="1">The sequence shown here is derived from an EMBL/GenBank/DDBJ whole genome shotgun (WGS) entry which is preliminary data.</text>
</comment>
<proteinExistence type="predicted"/>
<protein>
    <submittedName>
        <fullName evidence="1">Uncharacterized protein</fullName>
    </submittedName>
</protein>
<reference evidence="1" key="2">
    <citation type="journal article" date="2023" name="IMA Fungus">
        <title>Comparative genomic study of the Penicillium genus elucidates a diverse pangenome and 15 lateral gene transfer events.</title>
        <authorList>
            <person name="Petersen C."/>
            <person name="Sorensen T."/>
            <person name="Nielsen M.R."/>
            <person name="Sondergaard T.E."/>
            <person name="Sorensen J.L."/>
            <person name="Fitzpatrick D.A."/>
            <person name="Frisvad J.C."/>
            <person name="Nielsen K.L."/>
        </authorList>
    </citation>
    <scope>NUCLEOTIDE SEQUENCE</scope>
    <source>
        <strain evidence="1">IBT 29677</strain>
    </source>
</reference>
<dbReference type="OrthoDB" id="10377831at2759"/>
<evidence type="ECO:0000313" key="1">
    <source>
        <dbReference type="EMBL" id="KAJ5403913.1"/>
    </source>
</evidence>
<evidence type="ECO:0000313" key="2">
    <source>
        <dbReference type="Proteomes" id="UP001147747"/>
    </source>
</evidence>
<gene>
    <name evidence="1" type="ORF">N7509_003784</name>
</gene>
<dbReference type="GeneID" id="81367401"/>
<dbReference type="AlphaFoldDB" id="A0A9W9W612"/>
<dbReference type="EMBL" id="JAPZBU010000005">
    <property type="protein sequence ID" value="KAJ5403913.1"/>
    <property type="molecule type" value="Genomic_DNA"/>
</dbReference>
<keyword evidence="2" id="KW-1185">Reference proteome</keyword>
<dbReference type="RefSeq" id="XP_056491155.1">
    <property type="nucleotide sequence ID" value="XM_056628421.1"/>
</dbReference>